<evidence type="ECO:0000313" key="2">
    <source>
        <dbReference type="EMBL" id="NJC26557.1"/>
    </source>
</evidence>
<dbReference type="Pfam" id="PF13776">
    <property type="entry name" value="DUF4172"/>
    <property type="match status" value="1"/>
</dbReference>
<dbReference type="Proteomes" id="UP000770785">
    <property type="component" value="Unassembled WGS sequence"/>
</dbReference>
<dbReference type="RefSeq" id="WP_168037329.1">
    <property type="nucleotide sequence ID" value="NZ_JAATJH010000003.1"/>
</dbReference>
<feature type="domain" description="Fido" evidence="1">
    <location>
        <begin position="113"/>
        <end position="272"/>
    </location>
</feature>
<dbReference type="InterPro" id="IPR040198">
    <property type="entry name" value="Fido_containing"/>
</dbReference>
<dbReference type="InterPro" id="IPR003812">
    <property type="entry name" value="Fido"/>
</dbReference>
<dbReference type="InterPro" id="IPR036597">
    <property type="entry name" value="Fido-like_dom_sf"/>
</dbReference>
<gene>
    <name evidence="2" type="ORF">GGR27_002067</name>
</gene>
<dbReference type="Gene3D" id="1.10.3290.10">
    <property type="entry name" value="Fido-like domain"/>
    <property type="match status" value="1"/>
</dbReference>
<keyword evidence="3" id="KW-1185">Reference proteome</keyword>
<proteinExistence type="predicted"/>
<dbReference type="EMBL" id="JAATJH010000003">
    <property type="protein sequence ID" value="NJC26557.1"/>
    <property type="molecule type" value="Genomic_DNA"/>
</dbReference>
<protein>
    <submittedName>
        <fullName evidence="2">Fic family protein</fullName>
    </submittedName>
</protein>
<dbReference type="PROSITE" id="PS51459">
    <property type="entry name" value="FIDO"/>
    <property type="match status" value="1"/>
</dbReference>
<dbReference type="PANTHER" id="PTHR13504">
    <property type="entry name" value="FIDO DOMAIN-CONTAINING PROTEIN DDB_G0283145"/>
    <property type="match status" value="1"/>
</dbReference>
<reference evidence="2 3" key="1">
    <citation type="submission" date="2020-03" db="EMBL/GenBank/DDBJ databases">
        <title>Genomic Encyclopedia of Type Strains, Phase IV (KMG-IV): sequencing the most valuable type-strain genomes for metagenomic binning, comparative biology and taxonomic classification.</title>
        <authorList>
            <person name="Goeker M."/>
        </authorList>
    </citation>
    <scope>NUCLEOTIDE SEQUENCE [LARGE SCALE GENOMIC DNA]</scope>
    <source>
        <strain evidence="2 3">DSM 105096</strain>
    </source>
</reference>
<dbReference type="SUPFAM" id="SSF140931">
    <property type="entry name" value="Fic-like"/>
    <property type="match status" value="1"/>
</dbReference>
<accession>A0ABX0XBH4</accession>
<dbReference type="PANTHER" id="PTHR13504:SF33">
    <property type="entry name" value="FIC FAMILY PROTEIN"/>
    <property type="match status" value="1"/>
</dbReference>
<evidence type="ECO:0000313" key="3">
    <source>
        <dbReference type="Proteomes" id="UP000770785"/>
    </source>
</evidence>
<comment type="caution">
    <text evidence="2">The sequence shown here is derived from an EMBL/GenBank/DDBJ whole genome shotgun (WGS) entry which is preliminary data.</text>
</comment>
<name>A0ABX0XBH4_9BACT</name>
<dbReference type="InterPro" id="IPR025230">
    <property type="entry name" value="DUF4172"/>
</dbReference>
<sequence length="369" mass="41580">MYVHQLKNWPSFTWEAARVGPLLAEVRYAQGYLMGRVSDWGFNPRQEASMETIVTDVITNGKIEGEELPLAQVRSSVARKLGLPKAGLVTVGRDVDGMVEMMLDATQNYRQTLSHERLFNWHASLFPSGRSGLGKIVVGRYRDNTTDDPMQVISGSFGRPKVYFEAVPSAIIEHEMVALINYVNKDQPSDDSIIKAAIVHLWLLTIHPFDDGNGRIARAVTDMMLARADGFNQRFYSMSSAILSARKYYYRTLESSQKGGLDVTEWLLWFLKTLLTALEGSSTVMTNTFAKANFWQRHQDVRLNDRQRVILNKLWDGYAGKLTSSHYAKFTSTSQDTAARDINYLIAHGLLRKGPAGGRSTQYVLIKET</sequence>
<dbReference type="Pfam" id="PF02661">
    <property type="entry name" value="Fic"/>
    <property type="match status" value="1"/>
</dbReference>
<evidence type="ECO:0000259" key="1">
    <source>
        <dbReference type="PROSITE" id="PS51459"/>
    </source>
</evidence>
<organism evidence="2 3">
    <name type="scientific">Neolewinella antarctica</name>
    <dbReference type="NCBI Taxonomy" id="442734"/>
    <lineage>
        <taxon>Bacteria</taxon>
        <taxon>Pseudomonadati</taxon>
        <taxon>Bacteroidota</taxon>
        <taxon>Saprospiria</taxon>
        <taxon>Saprospirales</taxon>
        <taxon>Lewinellaceae</taxon>
        <taxon>Neolewinella</taxon>
    </lineage>
</organism>